<evidence type="ECO:0000256" key="4">
    <source>
        <dbReference type="ARBA" id="ARBA00022985"/>
    </source>
</evidence>
<comment type="similarity">
    <text evidence="5">Belongs to the KdsB family.</text>
</comment>
<dbReference type="InterPro" id="IPR029044">
    <property type="entry name" value="Nucleotide-diphossugar_trans"/>
</dbReference>
<reference evidence="6 7" key="1">
    <citation type="submission" date="2020-08" db="EMBL/GenBank/DDBJ databases">
        <title>Acidobacteriota in marine sediments use diverse sulfur dissimilation pathways.</title>
        <authorList>
            <person name="Wasmund K."/>
        </authorList>
    </citation>
    <scope>NUCLEOTIDE SEQUENCE [LARGE SCALE GENOMIC DNA]</scope>
    <source>
        <strain evidence="6">MAG AM4</strain>
    </source>
</reference>
<dbReference type="NCBIfam" id="TIGR00466">
    <property type="entry name" value="kdsB"/>
    <property type="match status" value="1"/>
</dbReference>
<keyword evidence="3 5" id="KW-0548">Nucleotidyltransferase</keyword>
<dbReference type="NCBIfam" id="NF003950">
    <property type="entry name" value="PRK05450.1-3"/>
    <property type="match status" value="1"/>
</dbReference>
<dbReference type="CDD" id="cd02517">
    <property type="entry name" value="CMP-KDO-Synthetase"/>
    <property type="match status" value="1"/>
</dbReference>
<keyword evidence="5" id="KW-0963">Cytoplasm</keyword>
<dbReference type="AlphaFoldDB" id="A0A8J7CM23"/>
<evidence type="ECO:0000313" key="7">
    <source>
        <dbReference type="Proteomes" id="UP000648239"/>
    </source>
</evidence>
<dbReference type="Proteomes" id="UP000648239">
    <property type="component" value="Unassembled WGS sequence"/>
</dbReference>
<dbReference type="InterPro" id="IPR004528">
    <property type="entry name" value="KdsB"/>
</dbReference>
<dbReference type="EMBL" id="JACXWD010000047">
    <property type="protein sequence ID" value="MBD3868878.1"/>
    <property type="molecule type" value="Genomic_DNA"/>
</dbReference>
<comment type="caution">
    <text evidence="6">The sequence shown here is derived from an EMBL/GenBank/DDBJ whole genome shotgun (WGS) entry which is preliminary data.</text>
</comment>
<accession>A0A8J7CM23</accession>
<dbReference type="NCBIfam" id="NF003952">
    <property type="entry name" value="PRK05450.1-5"/>
    <property type="match status" value="1"/>
</dbReference>
<dbReference type="GO" id="GO:0008690">
    <property type="term" value="F:3-deoxy-manno-octulosonate cytidylyltransferase activity"/>
    <property type="evidence" value="ECO:0007669"/>
    <property type="project" value="UniProtKB-UniRule"/>
</dbReference>
<dbReference type="NCBIfam" id="NF009905">
    <property type="entry name" value="PRK13368.1"/>
    <property type="match status" value="1"/>
</dbReference>
<protein>
    <recommendedName>
        <fullName evidence="5">3-deoxy-manno-octulosonate cytidylyltransferase</fullName>
        <ecNumber evidence="5">2.7.7.38</ecNumber>
    </recommendedName>
    <alternativeName>
        <fullName evidence="5">CMP-2-keto-3-deoxyoctulosonic acid synthase</fullName>
        <shortName evidence="5">CKS</shortName>
        <shortName evidence="5">CMP-KDO synthase</shortName>
    </alternativeName>
</protein>
<dbReference type="HAMAP" id="MF_00057">
    <property type="entry name" value="KdsB"/>
    <property type="match status" value="1"/>
</dbReference>
<sequence>MLRALGVIPARYASTRFRGKPLAPLGKRTLLEEVWRKADAATKLSRLIVATDDERIAESCRSYGAEAWMTSEKHLSGTDRAAEVLERCQAAGDNYDVVLNVQGDEPMVSPLSLDRLLEAFETDPATEMATLCEPLTNEGDFRDPNVVKVVADHTGRALYFSRAPIPFPRSGGVDLGACRKHQGIYAYRSDILIKLTRMPAAGLETVECLEQLRALTAGYSIRVIESDFHSIGVDTPEDLQRVAAVLAGTAEDTAT</sequence>
<comment type="pathway">
    <text evidence="5">Nucleotide-sugar biosynthesis; CMP-3-deoxy-D-manno-octulosonate biosynthesis; CMP-3-deoxy-D-manno-octulosonate from 3-deoxy-D-manno-octulosonate and CTP: step 1/1.</text>
</comment>
<evidence type="ECO:0000256" key="5">
    <source>
        <dbReference type="HAMAP-Rule" id="MF_00057"/>
    </source>
</evidence>
<dbReference type="GO" id="GO:0016020">
    <property type="term" value="C:membrane"/>
    <property type="evidence" value="ECO:0007669"/>
    <property type="project" value="UniProtKB-SubCell"/>
</dbReference>
<comment type="function">
    <text evidence="5">Activates KDO (a required 8-carbon sugar) for incorporation into bacterial lipopolysaccharide in Gram-negative bacteria.</text>
</comment>
<evidence type="ECO:0000256" key="3">
    <source>
        <dbReference type="ARBA" id="ARBA00022695"/>
    </source>
</evidence>
<comment type="subcellular location">
    <subcellularLocation>
        <location evidence="5">Cytoplasm</location>
    </subcellularLocation>
    <subcellularLocation>
        <location evidence="1">Membrane</location>
    </subcellularLocation>
</comment>
<dbReference type="GO" id="GO:0033468">
    <property type="term" value="P:CMP-keto-3-deoxy-D-manno-octulosonic acid biosynthetic process"/>
    <property type="evidence" value="ECO:0007669"/>
    <property type="project" value="UniProtKB-UniRule"/>
</dbReference>
<proteinExistence type="inferred from homology"/>
<organism evidence="6 7">
    <name type="scientific">Candidatus Polarisedimenticola svalbardensis</name>
    <dbReference type="NCBI Taxonomy" id="2886004"/>
    <lineage>
        <taxon>Bacteria</taxon>
        <taxon>Pseudomonadati</taxon>
        <taxon>Acidobacteriota</taxon>
        <taxon>Candidatus Polarisedimenticolia</taxon>
        <taxon>Candidatus Polarisedimenticolales</taxon>
        <taxon>Candidatus Polarisedimenticolaceae</taxon>
        <taxon>Candidatus Polarisedimenticola</taxon>
    </lineage>
</organism>
<dbReference type="PANTHER" id="PTHR42866:SF2">
    <property type="entry name" value="3-DEOXY-MANNO-OCTULOSONATE CYTIDYLYLTRANSFERASE, MITOCHONDRIAL"/>
    <property type="match status" value="1"/>
</dbReference>
<dbReference type="UniPathway" id="UPA00358">
    <property type="reaction ID" value="UER00476"/>
</dbReference>
<evidence type="ECO:0000313" key="6">
    <source>
        <dbReference type="EMBL" id="MBD3868878.1"/>
    </source>
</evidence>
<dbReference type="EC" id="2.7.7.38" evidence="5"/>
<dbReference type="InterPro" id="IPR003329">
    <property type="entry name" value="Cytidylyl_trans"/>
</dbReference>
<dbReference type="Gene3D" id="3.90.550.10">
    <property type="entry name" value="Spore Coat Polysaccharide Biosynthesis Protein SpsA, Chain A"/>
    <property type="match status" value="1"/>
</dbReference>
<evidence type="ECO:0000256" key="1">
    <source>
        <dbReference type="ARBA" id="ARBA00004370"/>
    </source>
</evidence>
<keyword evidence="4 5" id="KW-0448">Lipopolysaccharide biosynthesis</keyword>
<dbReference type="PANTHER" id="PTHR42866">
    <property type="entry name" value="3-DEOXY-MANNO-OCTULOSONATE CYTIDYLYLTRANSFERASE"/>
    <property type="match status" value="1"/>
</dbReference>
<keyword evidence="2 5" id="KW-0808">Transferase</keyword>
<dbReference type="GO" id="GO:0009103">
    <property type="term" value="P:lipopolysaccharide biosynthetic process"/>
    <property type="evidence" value="ECO:0007669"/>
    <property type="project" value="UniProtKB-UniRule"/>
</dbReference>
<dbReference type="Pfam" id="PF02348">
    <property type="entry name" value="CTP_transf_3"/>
    <property type="match status" value="1"/>
</dbReference>
<comment type="catalytic activity">
    <reaction evidence="5">
        <text>3-deoxy-alpha-D-manno-oct-2-ulosonate + CTP = CMP-3-deoxy-beta-D-manno-octulosonate + diphosphate</text>
        <dbReference type="Rhea" id="RHEA:23448"/>
        <dbReference type="ChEBI" id="CHEBI:33019"/>
        <dbReference type="ChEBI" id="CHEBI:37563"/>
        <dbReference type="ChEBI" id="CHEBI:85986"/>
        <dbReference type="ChEBI" id="CHEBI:85987"/>
        <dbReference type="EC" id="2.7.7.38"/>
    </reaction>
</comment>
<name>A0A8J7CM23_9BACT</name>
<dbReference type="GO" id="GO:0005829">
    <property type="term" value="C:cytosol"/>
    <property type="evidence" value="ECO:0007669"/>
    <property type="project" value="TreeGrafter"/>
</dbReference>
<evidence type="ECO:0000256" key="2">
    <source>
        <dbReference type="ARBA" id="ARBA00022679"/>
    </source>
</evidence>
<dbReference type="FunFam" id="3.90.550.10:FF:000011">
    <property type="entry name" value="3-deoxy-manno-octulosonate cytidylyltransferase"/>
    <property type="match status" value="1"/>
</dbReference>
<dbReference type="SUPFAM" id="SSF53448">
    <property type="entry name" value="Nucleotide-diphospho-sugar transferases"/>
    <property type="match status" value="1"/>
</dbReference>
<gene>
    <name evidence="5 6" type="primary">kdsB</name>
    <name evidence="6" type="ORF">IFK94_12190</name>
</gene>